<dbReference type="SUPFAM" id="SSF55486">
    <property type="entry name" value="Metalloproteases ('zincins'), catalytic domain"/>
    <property type="match status" value="1"/>
</dbReference>
<dbReference type="Gene3D" id="3.40.390.10">
    <property type="entry name" value="Collagenase (Catalytic Domain)"/>
    <property type="match status" value="1"/>
</dbReference>
<evidence type="ECO:0000256" key="1">
    <source>
        <dbReference type="SAM" id="MobiDB-lite"/>
    </source>
</evidence>
<feature type="compositionally biased region" description="Basic residues" evidence="1">
    <location>
        <begin position="517"/>
        <end position="526"/>
    </location>
</feature>
<dbReference type="KEGG" id="nkf:Nkreftii_003441"/>
<proteinExistence type="predicted"/>
<accession>A0A7S8FGY8</accession>
<dbReference type="Proteomes" id="UP000593737">
    <property type="component" value="Chromosome"/>
</dbReference>
<feature type="region of interest" description="Disordered" evidence="1">
    <location>
        <begin position="467"/>
        <end position="526"/>
    </location>
</feature>
<organism evidence="2 3">
    <name type="scientific">Candidatus Nitrospira kreftii</name>
    <dbReference type="NCBI Taxonomy" id="2652173"/>
    <lineage>
        <taxon>Bacteria</taxon>
        <taxon>Pseudomonadati</taxon>
        <taxon>Nitrospirota</taxon>
        <taxon>Nitrospiria</taxon>
        <taxon>Nitrospirales</taxon>
        <taxon>Nitrospiraceae</taxon>
        <taxon>Nitrospira</taxon>
    </lineage>
</organism>
<evidence type="ECO:0000313" key="3">
    <source>
        <dbReference type="Proteomes" id="UP000593737"/>
    </source>
</evidence>
<evidence type="ECO:0000313" key="2">
    <source>
        <dbReference type="EMBL" id="QPD05667.1"/>
    </source>
</evidence>
<feature type="compositionally biased region" description="Acidic residues" evidence="1">
    <location>
        <begin position="493"/>
        <end position="506"/>
    </location>
</feature>
<name>A0A7S8FGY8_9BACT</name>
<feature type="compositionally biased region" description="Polar residues" evidence="1">
    <location>
        <begin position="476"/>
        <end position="488"/>
    </location>
</feature>
<dbReference type="EMBL" id="CP047423">
    <property type="protein sequence ID" value="QPD05667.1"/>
    <property type="molecule type" value="Genomic_DNA"/>
</dbReference>
<gene>
    <name evidence="2" type="ORF">Nkreftii_003441</name>
</gene>
<reference evidence="2 3" key="1">
    <citation type="journal article" date="2020" name="ISME J.">
        <title>Enrichment and physiological characterization of a novel comammox Nitrospira indicates ammonium inhibition of complete nitrification.</title>
        <authorList>
            <person name="Sakoula D."/>
            <person name="Koch H."/>
            <person name="Frank J."/>
            <person name="Jetten M.S.M."/>
            <person name="van Kessel M.A.H.J."/>
            <person name="Lucker S."/>
        </authorList>
    </citation>
    <scope>NUCLEOTIDE SEQUENCE [LARGE SCALE GENOMIC DNA]</scope>
    <source>
        <strain evidence="2">Comreactor17</strain>
    </source>
</reference>
<evidence type="ECO:0008006" key="4">
    <source>
        <dbReference type="Google" id="ProtNLM"/>
    </source>
</evidence>
<dbReference type="Pfam" id="PF13688">
    <property type="entry name" value="Reprolysin_5"/>
    <property type="match status" value="1"/>
</dbReference>
<dbReference type="GO" id="GO:0008237">
    <property type="term" value="F:metallopeptidase activity"/>
    <property type="evidence" value="ECO:0007669"/>
    <property type="project" value="InterPro"/>
</dbReference>
<sequence length="526" mass="57377">MEPIWSIRQSPRGRGIQHFSFFRSRTIDFCLCAAALSVPTVGICASTPSQPPLLVESPDHIPPAIAQAFPSPQMAKRWVRRHRTMALNPTALDAMRHARKEKKAAVTLDLFEAGTRTLEFDEPQTHRNKTKVWHGRLQEDSESDVTVAMRGGKMVGTIYSNQRLYKIEPTEDNRHRLVEIDEEALPLDHHPLLVPDDGTPAEPPAQEPNLAQLDAATAPTTSAVTTAAATTPNTIVDLLVVYTSTARARQGGQAAMNALVALGVDLANQAYSNSGIAMRLRLVRSAEVAYTESGNISTDLTRLRSTTDGFMDQVHQLRNQYKADLVPLIVDNGGGYCGIAYVMANGPRASFANYAFSVTDRECVANNTLTHELGHNMGNAHDRASGGTGVFAYSYGYRDTVGKFRTIMAYPCPTVSCPRVKYFSNPKITINGRPAGIDHKVNPTNSADNARSMNEVRNIVAAWRTGTSTSAATSGNTLRNSRVNSPADSPNDGGDDSEDEFDDESLDEPRTESRQNSRGKSRLPLP</sequence>
<protein>
    <recommendedName>
        <fullName evidence="4">Peptidyl-Asp metalloendopeptidase</fullName>
    </recommendedName>
</protein>
<dbReference type="InterPro" id="IPR024079">
    <property type="entry name" value="MetalloPept_cat_dom_sf"/>
</dbReference>
<dbReference type="AlphaFoldDB" id="A0A7S8FGY8"/>